<dbReference type="InterPro" id="IPR029021">
    <property type="entry name" value="Prot-tyrosine_phosphatase-like"/>
</dbReference>
<evidence type="ECO:0000313" key="3">
    <source>
        <dbReference type="RefSeq" id="XP_013876401.1"/>
    </source>
</evidence>
<dbReference type="STRING" id="52670.A0A2I4C8T5"/>
<sequence length="111" mass="13221">MKKGLWKTVAHLKRLSVSRRSVVKDEPKQTCKDEKCKWLEEHMENSEFYKEYESIPMCRRGSECTVIGYTKYVDKNRFQDVVPYDDTRVKLVPTEENSMGYINASHIRRLQ</sequence>
<accession>A0A2I4C8T5</accession>
<name>A0A2I4C8T5_AUSLI</name>
<dbReference type="GO" id="GO:0004725">
    <property type="term" value="F:protein tyrosine phosphatase activity"/>
    <property type="evidence" value="ECO:0007669"/>
    <property type="project" value="InterPro"/>
</dbReference>
<dbReference type="KEGG" id="alim:106526354"/>
<dbReference type="Gene3D" id="3.90.190.10">
    <property type="entry name" value="Protein tyrosine phosphatase superfamily"/>
    <property type="match status" value="1"/>
</dbReference>
<dbReference type="GO" id="GO:0005737">
    <property type="term" value="C:cytoplasm"/>
    <property type="evidence" value="ECO:0007669"/>
    <property type="project" value="TreeGrafter"/>
</dbReference>
<dbReference type="PANTHER" id="PTHR45706">
    <property type="entry name" value="TYROSINE-PROTEIN PHOSPHATASE"/>
    <property type="match status" value="1"/>
</dbReference>
<dbReference type="SUPFAM" id="SSF52799">
    <property type="entry name" value="(Phosphotyrosine protein) phosphatases II"/>
    <property type="match status" value="1"/>
</dbReference>
<feature type="domain" description="Tyrosine-protein phosphatase" evidence="1">
    <location>
        <begin position="48"/>
        <end position="111"/>
    </location>
</feature>
<dbReference type="PANTHER" id="PTHR45706:SF3">
    <property type="entry name" value="TYROSINE-PROTEIN PHOSPHATASE NON-RECEPTOR TYPE 21"/>
    <property type="match status" value="1"/>
</dbReference>
<gene>
    <name evidence="3" type="primary">LOC106526354</name>
</gene>
<evidence type="ECO:0000313" key="2">
    <source>
        <dbReference type="Proteomes" id="UP000192220"/>
    </source>
</evidence>
<organism evidence="2 3">
    <name type="scientific">Austrofundulus limnaeus</name>
    <name type="common">Annual killifish</name>
    <dbReference type="NCBI Taxonomy" id="52670"/>
    <lineage>
        <taxon>Eukaryota</taxon>
        <taxon>Metazoa</taxon>
        <taxon>Chordata</taxon>
        <taxon>Craniata</taxon>
        <taxon>Vertebrata</taxon>
        <taxon>Euteleostomi</taxon>
        <taxon>Actinopterygii</taxon>
        <taxon>Neopterygii</taxon>
        <taxon>Teleostei</taxon>
        <taxon>Neoteleostei</taxon>
        <taxon>Acanthomorphata</taxon>
        <taxon>Ovalentaria</taxon>
        <taxon>Atherinomorphae</taxon>
        <taxon>Cyprinodontiformes</taxon>
        <taxon>Rivulidae</taxon>
        <taxon>Austrofundulus</taxon>
    </lineage>
</organism>
<keyword evidence="2" id="KW-1185">Reference proteome</keyword>
<dbReference type="InParanoid" id="A0A2I4C8T5"/>
<dbReference type="InterPro" id="IPR000242">
    <property type="entry name" value="PTP_cat"/>
</dbReference>
<protein>
    <submittedName>
        <fullName evidence="3">Tyrosine-protein phosphatase non-receptor type 21</fullName>
    </submittedName>
</protein>
<dbReference type="OrthoDB" id="8867066at2759"/>
<reference evidence="3" key="1">
    <citation type="submission" date="2025-08" db="UniProtKB">
        <authorList>
            <consortium name="RefSeq"/>
        </authorList>
    </citation>
    <scope>IDENTIFICATION</scope>
</reference>
<evidence type="ECO:0000259" key="1">
    <source>
        <dbReference type="PROSITE" id="PS50055"/>
    </source>
</evidence>
<dbReference type="AlphaFoldDB" id="A0A2I4C8T5"/>
<dbReference type="Pfam" id="PF00102">
    <property type="entry name" value="Y_phosphatase"/>
    <property type="match status" value="1"/>
</dbReference>
<dbReference type="GeneID" id="106526354"/>
<feature type="non-terminal residue" evidence="3">
    <location>
        <position position="111"/>
    </location>
</feature>
<proteinExistence type="predicted"/>
<dbReference type="PROSITE" id="PS50055">
    <property type="entry name" value="TYR_PHOSPHATASE_PTP"/>
    <property type="match status" value="1"/>
</dbReference>
<dbReference type="RefSeq" id="XP_013876401.1">
    <property type="nucleotide sequence ID" value="XM_014020947.1"/>
</dbReference>
<dbReference type="Proteomes" id="UP000192220">
    <property type="component" value="Unplaced"/>
</dbReference>